<reference evidence="3 4" key="1">
    <citation type="journal article" date="2018" name="Genome Announc.">
        <title>Ignatzschineria cameli sp. nov., isolated from necrotic foot tissue of dromedaries (Camelus dromedarius) and associated maggots (Wohlfahrtia species) in Dubai.</title>
        <authorList>
            <person name="Tsang C.C."/>
            <person name="Tang J.Y."/>
            <person name="Fong J.Y."/>
            <person name="Kinne J."/>
            <person name="Lee H.H."/>
            <person name="Joseph M."/>
            <person name="Jose S."/>
            <person name="Schuster R.K."/>
            <person name="Tang Y."/>
            <person name="Sivakumar S."/>
            <person name="Chen J.H."/>
            <person name="Teng J.L."/>
            <person name="Lau S.K."/>
            <person name="Wernery U."/>
            <person name="Woo P.C."/>
        </authorList>
    </citation>
    <scope>NUCLEOTIDE SEQUENCE [LARGE SCALE GENOMIC DNA]</scope>
    <source>
        <strain evidence="3 4">KCTC 22643</strain>
    </source>
</reference>
<comment type="caution">
    <text evidence="3">The sequence shown here is derived from an EMBL/GenBank/DDBJ whole genome shotgun (WGS) entry which is preliminary data.</text>
</comment>
<protein>
    <submittedName>
        <fullName evidence="3">Terminase</fullName>
    </submittedName>
</protein>
<dbReference type="EMBL" id="QEWR01000003">
    <property type="protein sequence ID" value="PWD83241.1"/>
    <property type="molecule type" value="Genomic_DNA"/>
</dbReference>
<evidence type="ECO:0000259" key="1">
    <source>
        <dbReference type="Pfam" id="PF03354"/>
    </source>
</evidence>
<proteinExistence type="predicted"/>
<dbReference type="PANTHER" id="PTHR41287">
    <property type="match status" value="1"/>
</dbReference>
<evidence type="ECO:0000259" key="2">
    <source>
        <dbReference type="Pfam" id="PF20441"/>
    </source>
</evidence>
<dbReference type="InterPro" id="IPR046461">
    <property type="entry name" value="TerL_ATPase"/>
</dbReference>
<keyword evidence="4" id="KW-1185">Reference proteome</keyword>
<gene>
    <name evidence="3" type="ORF">DC082_06480</name>
</gene>
<dbReference type="Gene3D" id="3.40.50.300">
    <property type="entry name" value="P-loop containing nucleotide triphosphate hydrolases"/>
    <property type="match status" value="1"/>
</dbReference>
<feature type="domain" description="Terminase large subunit-like endonuclease" evidence="2">
    <location>
        <begin position="213"/>
        <end position="493"/>
    </location>
</feature>
<evidence type="ECO:0000313" key="3">
    <source>
        <dbReference type="EMBL" id="PWD83241.1"/>
    </source>
</evidence>
<sequence>MTRAERMCAFIENHCVVPEGKLAGQPAKLSLFQEAFIYAIYDNPHQTTEAILSIARKNGKTGLIAFLMLGHIVGPESKLNSRVISGAMSREQASEVYRAAANCAELSDDLRSLVRATPSQKALLGLPVNAEYKAISAEGKTAHGNNPVLTIIDEAGQIKGNTSEFIEAITTAGGAYDDPLRITISTQSETDHDYFSLDIDDAIEHQPVDKVCHLYEAEKDCDLLDEEQWLYANPALGEFKDINYLRAEADKASRSPRLANTFRRYQLNQRIVSNDAFIQADEWKLCNAKPAVLDKEKMRIFGGFDLSQNTDLTSFVLIGIGEEVEVYPYFWMPNHKIEERDKTDRAPYLFWRDEGFIMTTPGATVDYDFVAYQLIEILEDHGLWFSDLKIGFDRWRFVFFKRALMEAGITEAEIDECFIEYGQGFKDMDPALKKMTEYILNHKINHGDNPVLNMCSFNAVSVEDAAGNIKLEKRKATGRIDGIQAFGMAIGASLKEPEEVKKEPKLFFI</sequence>
<dbReference type="InterPro" id="IPR027417">
    <property type="entry name" value="P-loop_NTPase"/>
</dbReference>
<dbReference type="Pfam" id="PF20441">
    <property type="entry name" value="TerL_nuclease"/>
    <property type="match status" value="1"/>
</dbReference>
<dbReference type="AlphaFoldDB" id="A0A2U2AKB2"/>
<dbReference type="Proteomes" id="UP000244948">
    <property type="component" value="Unassembled WGS sequence"/>
</dbReference>
<organism evidence="3 4">
    <name type="scientific">Ignatzschineria indica</name>
    <dbReference type="NCBI Taxonomy" id="472583"/>
    <lineage>
        <taxon>Bacteria</taxon>
        <taxon>Pseudomonadati</taxon>
        <taxon>Pseudomonadota</taxon>
        <taxon>Gammaproteobacteria</taxon>
        <taxon>Cardiobacteriales</taxon>
        <taxon>Ignatzschineriaceae</taxon>
        <taxon>Ignatzschineria</taxon>
    </lineage>
</organism>
<dbReference type="GO" id="GO:0004519">
    <property type="term" value="F:endonuclease activity"/>
    <property type="evidence" value="ECO:0007669"/>
    <property type="project" value="InterPro"/>
</dbReference>
<feature type="domain" description="Terminase large subunit-like ATPase" evidence="1">
    <location>
        <begin position="40"/>
        <end position="190"/>
    </location>
</feature>
<dbReference type="Pfam" id="PF03354">
    <property type="entry name" value="TerL_ATPase"/>
    <property type="match status" value="1"/>
</dbReference>
<accession>A0A2U2AKB2</accession>
<dbReference type="InterPro" id="IPR046462">
    <property type="entry name" value="TerL_nuclease"/>
</dbReference>
<dbReference type="PANTHER" id="PTHR41287:SF1">
    <property type="entry name" value="PROTEIN YMFN"/>
    <property type="match status" value="1"/>
</dbReference>
<evidence type="ECO:0000313" key="4">
    <source>
        <dbReference type="Proteomes" id="UP000244948"/>
    </source>
</evidence>
<name>A0A2U2AKB2_9GAMM</name>
<dbReference type="InterPro" id="IPR005021">
    <property type="entry name" value="Terminase_largesu-like"/>
</dbReference>